<name>A0ABW7PS51_9ACTN</name>
<proteinExistence type="predicted"/>
<accession>A0ABW7PS51</accession>
<reference evidence="2 3" key="1">
    <citation type="submission" date="2024-03" db="EMBL/GenBank/DDBJ databases">
        <title>Whole genome sequencing of Streptomyces racemochromogenes, to identify antimicrobial biosynthetic gene clusters.</title>
        <authorList>
            <person name="Suryawanshi P."/>
            <person name="Krishnaraj P.U."/>
            <person name="Arun Y.P."/>
            <person name="Suryawanshi M.P."/>
            <person name="Rakshit O."/>
        </authorList>
    </citation>
    <scope>NUCLEOTIDE SEQUENCE [LARGE SCALE GENOMIC DNA]</scope>
    <source>
        <strain evidence="2 3">AUDT626</strain>
    </source>
</reference>
<keyword evidence="1" id="KW-0472">Membrane</keyword>
<dbReference type="RefSeq" id="WP_395514037.1">
    <property type="nucleotide sequence ID" value="NZ_JBBDHD010000237.1"/>
</dbReference>
<evidence type="ECO:0000313" key="3">
    <source>
        <dbReference type="Proteomes" id="UP001610631"/>
    </source>
</evidence>
<dbReference type="EMBL" id="JBBDHD010000237">
    <property type="protein sequence ID" value="MFH7600477.1"/>
    <property type="molecule type" value="Genomic_DNA"/>
</dbReference>
<feature type="transmembrane region" description="Helical" evidence="1">
    <location>
        <begin position="100"/>
        <end position="128"/>
    </location>
</feature>
<feature type="transmembrane region" description="Helical" evidence="1">
    <location>
        <begin position="25"/>
        <end position="44"/>
    </location>
</feature>
<dbReference type="Proteomes" id="UP001610631">
    <property type="component" value="Unassembled WGS sequence"/>
</dbReference>
<gene>
    <name evidence="2" type="ORF">WDV06_36075</name>
</gene>
<keyword evidence="1" id="KW-0812">Transmembrane</keyword>
<keyword evidence="3" id="KW-1185">Reference proteome</keyword>
<organism evidence="2 3">
    <name type="scientific">Streptomyces racemochromogenes</name>
    <dbReference type="NCBI Taxonomy" id="67353"/>
    <lineage>
        <taxon>Bacteria</taxon>
        <taxon>Bacillati</taxon>
        <taxon>Actinomycetota</taxon>
        <taxon>Actinomycetes</taxon>
        <taxon>Kitasatosporales</taxon>
        <taxon>Streptomycetaceae</taxon>
        <taxon>Streptomyces</taxon>
    </lineage>
</organism>
<keyword evidence="1" id="KW-1133">Transmembrane helix</keyword>
<protein>
    <submittedName>
        <fullName evidence="2">Uncharacterized protein</fullName>
    </submittedName>
</protein>
<evidence type="ECO:0000256" key="1">
    <source>
        <dbReference type="SAM" id="Phobius"/>
    </source>
</evidence>
<feature type="transmembrane region" description="Helical" evidence="1">
    <location>
        <begin position="148"/>
        <end position="171"/>
    </location>
</feature>
<comment type="caution">
    <text evidence="2">The sequence shown here is derived from an EMBL/GenBank/DDBJ whole genome shotgun (WGS) entry which is preliminary data.</text>
</comment>
<feature type="transmembrane region" description="Helical" evidence="1">
    <location>
        <begin position="56"/>
        <end position="75"/>
    </location>
</feature>
<sequence length="189" mass="20771">MAYAARSGFAGLLSLPFRRDTWRHMLFALLLPLTFALVLSLQYVMKAAQEHGHPRLGPVVLAVALAGIALAGPAFERMRLRVFFGETVAPREGGRVRHGLAFFVVNMLLSTLSFAAAAGWVIVCARNLTYPIWGWAPYPTPAWGGPTPLGAVALHFAAGVVAFFVMPWVVIHTTNWQRAAVRRHLGRER</sequence>
<evidence type="ECO:0000313" key="2">
    <source>
        <dbReference type="EMBL" id="MFH7600477.1"/>
    </source>
</evidence>